<dbReference type="EMBL" id="HACM01002155">
    <property type="protein sequence ID" value="CRZ02597.1"/>
    <property type="molecule type" value="Transcribed_RNA"/>
</dbReference>
<protein>
    <submittedName>
        <fullName evidence="1">Uncharacterized protein</fullName>
    </submittedName>
</protein>
<proteinExistence type="predicted"/>
<feature type="non-terminal residue" evidence="1">
    <location>
        <position position="164"/>
    </location>
</feature>
<sequence>SNQSQEIAKVLVQAEEDRCNLVIAQLRKDLQTMNDSHKQVCDELADRFSEELSVCFKLLRKQHQEPPEISPTKFDAMPTNLSSLKSSELQSIGEIPETCSGKTSNGGHCSNQIDLDHEKISVKAGSFAESEKEEFDRPDLINIGNTEYAGDEIIAFTSNSLVNG</sequence>
<name>A0A0H5QLX6_9EUKA</name>
<reference evidence="1" key="1">
    <citation type="submission" date="2015-04" db="EMBL/GenBank/DDBJ databases">
        <title>The genome sequence of the plant pathogenic Rhizarian Plasmodiophora brassicae reveals insights in its biotrophic life cycle and the origin of chitin synthesis.</title>
        <authorList>
            <person name="Schwelm A."/>
            <person name="Fogelqvist J."/>
            <person name="Knaust A."/>
            <person name="Julke S."/>
            <person name="Lilja T."/>
            <person name="Dhandapani V."/>
            <person name="Bonilla-Rosso G."/>
            <person name="Karlsson M."/>
            <person name="Shevchenko A."/>
            <person name="Choi S.R."/>
            <person name="Kim H.G."/>
            <person name="Park J.Y."/>
            <person name="Lim Y.P."/>
            <person name="Ludwig-Muller J."/>
            <person name="Dixelius C."/>
        </authorList>
    </citation>
    <scope>NUCLEOTIDE SEQUENCE</scope>
    <source>
        <tissue evidence="1">Potato root galls</tissue>
    </source>
</reference>
<feature type="non-terminal residue" evidence="1">
    <location>
        <position position="1"/>
    </location>
</feature>
<dbReference type="AlphaFoldDB" id="A0A0H5QLX6"/>
<accession>A0A0H5QLX6</accession>
<evidence type="ECO:0000313" key="1">
    <source>
        <dbReference type="EMBL" id="CRZ02597.1"/>
    </source>
</evidence>
<organism evidence="1">
    <name type="scientific">Spongospora subterranea</name>
    <dbReference type="NCBI Taxonomy" id="70186"/>
    <lineage>
        <taxon>Eukaryota</taxon>
        <taxon>Sar</taxon>
        <taxon>Rhizaria</taxon>
        <taxon>Endomyxa</taxon>
        <taxon>Phytomyxea</taxon>
        <taxon>Plasmodiophorida</taxon>
        <taxon>Plasmodiophoridae</taxon>
        <taxon>Spongospora</taxon>
    </lineage>
</organism>